<evidence type="ECO:0000256" key="4">
    <source>
        <dbReference type="ARBA" id="ARBA00023136"/>
    </source>
</evidence>
<feature type="domain" description="Methylamine utilisation protein MauE" evidence="6">
    <location>
        <begin position="18"/>
        <end position="149"/>
    </location>
</feature>
<keyword evidence="8" id="KW-1185">Reference proteome</keyword>
<feature type="transmembrane region" description="Helical" evidence="5">
    <location>
        <begin position="21"/>
        <end position="39"/>
    </location>
</feature>
<dbReference type="EMBL" id="CP031229">
    <property type="protein sequence ID" value="AXH97838.1"/>
    <property type="molecule type" value="Genomic_DNA"/>
</dbReference>
<evidence type="ECO:0000256" key="1">
    <source>
        <dbReference type="ARBA" id="ARBA00004141"/>
    </source>
</evidence>
<dbReference type="AlphaFoldDB" id="A0A345NS30"/>
<keyword evidence="2 5" id="KW-0812">Transmembrane</keyword>
<dbReference type="Proteomes" id="UP000253790">
    <property type="component" value="Chromosome"/>
</dbReference>
<evidence type="ECO:0000313" key="7">
    <source>
        <dbReference type="EMBL" id="AXH97838.1"/>
    </source>
</evidence>
<dbReference type="InterPro" id="IPR009908">
    <property type="entry name" value="Methylamine_util_MauE"/>
</dbReference>
<sequence>MRAARPPARRPPRGWTGAVGLVARLVLGGVLLAAGWLKVTDVTSSVQSVVAYELFSYEVSRIVGTMLPVVEIAVGLLLITGLLTRASAVVGAALMIVFIAGIASAWARGLSIDCGCFGTGGPIDPEDTRYLSEILRDLGLLALAGWLVVRPRTPFSLDQLLLKGR</sequence>
<proteinExistence type="predicted"/>
<dbReference type="Pfam" id="PF07291">
    <property type="entry name" value="MauE"/>
    <property type="match status" value="1"/>
</dbReference>
<dbReference type="UniPathway" id="UPA00895"/>
<evidence type="ECO:0000259" key="6">
    <source>
        <dbReference type="Pfam" id="PF07291"/>
    </source>
</evidence>
<keyword evidence="4 5" id="KW-0472">Membrane</keyword>
<accession>A0A345NS30</accession>
<dbReference type="GO" id="GO:0030416">
    <property type="term" value="P:methylamine metabolic process"/>
    <property type="evidence" value="ECO:0007669"/>
    <property type="project" value="InterPro"/>
</dbReference>
<name>A0A345NS30_9MICO</name>
<evidence type="ECO:0000256" key="5">
    <source>
        <dbReference type="SAM" id="Phobius"/>
    </source>
</evidence>
<reference evidence="7 8" key="1">
    <citation type="submission" date="2018-07" db="EMBL/GenBank/DDBJ databases">
        <title>Complete genome sequencing of Ornithinimicrobium sp. AMA3305.</title>
        <authorList>
            <person name="Bae J.-W."/>
        </authorList>
    </citation>
    <scope>NUCLEOTIDE SEQUENCE [LARGE SCALE GENOMIC DNA]</scope>
    <source>
        <strain evidence="7 8">AMA3305</strain>
    </source>
</reference>
<protein>
    <submittedName>
        <fullName evidence="7">DoxX family membrane protein</fullName>
    </submittedName>
</protein>
<dbReference type="OrthoDB" id="5422529at2"/>
<evidence type="ECO:0000313" key="8">
    <source>
        <dbReference type="Proteomes" id="UP000253790"/>
    </source>
</evidence>
<dbReference type="KEGG" id="orn:DV701_02125"/>
<organism evidence="7 8">
    <name type="scientific">Ornithinimicrobium avium</name>
    <dbReference type="NCBI Taxonomy" id="2283195"/>
    <lineage>
        <taxon>Bacteria</taxon>
        <taxon>Bacillati</taxon>
        <taxon>Actinomycetota</taxon>
        <taxon>Actinomycetes</taxon>
        <taxon>Micrococcales</taxon>
        <taxon>Ornithinimicrobiaceae</taxon>
        <taxon>Ornithinimicrobium</taxon>
    </lineage>
</organism>
<feature type="transmembrane region" description="Helical" evidence="5">
    <location>
        <begin position="86"/>
        <end position="107"/>
    </location>
</feature>
<keyword evidence="3 5" id="KW-1133">Transmembrane helix</keyword>
<dbReference type="GO" id="GO:0016020">
    <property type="term" value="C:membrane"/>
    <property type="evidence" value="ECO:0007669"/>
    <property type="project" value="UniProtKB-SubCell"/>
</dbReference>
<feature type="transmembrane region" description="Helical" evidence="5">
    <location>
        <begin position="59"/>
        <end position="79"/>
    </location>
</feature>
<gene>
    <name evidence="7" type="ORF">DV701_02125</name>
</gene>
<comment type="subcellular location">
    <subcellularLocation>
        <location evidence="1">Membrane</location>
        <topology evidence="1">Multi-pass membrane protein</topology>
    </subcellularLocation>
</comment>
<evidence type="ECO:0000256" key="2">
    <source>
        <dbReference type="ARBA" id="ARBA00022692"/>
    </source>
</evidence>
<evidence type="ECO:0000256" key="3">
    <source>
        <dbReference type="ARBA" id="ARBA00022989"/>
    </source>
</evidence>